<dbReference type="SUPFAM" id="SSF53098">
    <property type="entry name" value="Ribonuclease H-like"/>
    <property type="match status" value="1"/>
</dbReference>
<dbReference type="PROSITE" id="PS00116">
    <property type="entry name" value="DNA_POLYMERASE_B"/>
    <property type="match status" value="1"/>
</dbReference>
<dbReference type="SUPFAM" id="SSF56672">
    <property type="entry name" value="DNA/RNA polymerases"/>
    <property type="match status" value="1"/>
</dbReference>
<dbReference type="Gene3D" id="1.10.132.60">
    <property type="entry name" value="DNA polymerase family B, C-terminal domain"/>
    <property type="match status" value="1"/>
</dbReference>
<accession>A0AAV1I346</accession>
<dbReference type="GO" id="GO:0043625">
    <property type="term" value="C:delta DNA polymerase complex"/>
    <property type="evidence" value="ECO:0007669"/>
    <property type="project" value="TreeGrafter"/>
</dbReference>
<dbReference type="EC" id="2.7.7.7" evidence="7"/>
<dbReference type="Gene3D" id="3.90.1600.10">
    <property type="entry name" value="Palm domain of DNA polymerase"/>
    <property type="match status" value="1"/>
</dbReference>
<evidence type="ECO:0000259" key="9">
    <source>
        <dbReference type="Pfam" id="PF00136"/>
    </source>
</evidence>
<sequence length="1247" mass="139484">MQFRPAASYSPGKDLVCQVTDWHAEDTDDADTEDVPEVKTRYIVTAYAVTKEGWSVSIKVTGFCPFFFVELPEAFEDKSLNSLLGAARGLVKPASAAAIKNRRIVERRKLAPFDNGKLHRFLEISFLNKNAFYDYARAFGGGSIGVTGAGVVKLEPCETNIDPLLRMIHCRDLQPAGWVRIPKNKHYRPDHDRSTCQISCQTDYRFLRPHEQPTIAPILMASFDIEADSSHGDFPMAKKDHRKLALDLIEYFDKRSAKDAAPLANVIASAFLGNSDHGMQRIDAKRMPTDVLVEAACRNIENNSILTDIGRLKKIKAAKSKATNLGLLRSGETPNDAMERMICNLVRALQGLPAPQGDKVIQIGTTFTRYADPDYSIRHVITLDTCDPIEGVIVHSCKTERDVLLAWKDLIIESDPDVIVGYNTFGFDVKFMSDRADELGIGDVFRTTSRQKGLKSKLEEKKLSSSALGDNLFYIIPMRGRVQIDLMKAIQGDASVKLDSYSLDNVSSTYMRGPIRSSSVCEGRTTIETKSTAGLLPGSFIKIVKNTGIIEIPFADGRKFNVISVTPTSMTLDTDVTLDTEGSFSWSENKDDISVQDIFSCQAGSNADRARVAKYCVKDCELVGRLMERRDILSTRIAQANVCCVPLSYMFLRGQGVRVFSLVAKQCRQDGYIVPVIRPRVSLGEDDEEREGYEGAIVLEPVCDIHYKPVAVADFNSLYPSSIISVNLSHETLVTDPTHDNLPGLEYETITYDNYEYQRLGKGDAVTKVLNKKEPVKTCRFVQPKKSADGSIDEASRGVLPRILIKLLAARKAAKKRMSQESDPAKKKLLDGLQSALKITANSVYGQCGSSTSPVCCKQVAASTTATGRKCLLFARDYVLDKYPNSRCVYGDTDSIFMSFHCVSGDGQMLHGLDAIRMSHDLCGKAAGEISRLLKWPHNLEPEKVISPFLLVSKKRYCGCFYTSPEQTRGSIKHMGLVLKRRDNAPIVKHFYAGVVDILMRQIDTPEFKTWVMENPGADQRQHLVRQAQAFVRGETEKLLNGKFPMENFILSKSLRGEYKNPTAIAHKVLAERANERGTDAFRSSDRVQFLYFTSKDKKELQGDRIETPQYVRDNNLHIDYRHYLTNQIEKPVSQIFAIALESMSGYDPSKHARKRSDNSNKEDERRMRMAASILFGDLLKAYDAQHSGMRPMTDYFKILPKKQQSSRSATTSCTEAEPSTRTPERNLVPPSPYKPMPKYTGKPDWL</sequence>
<dbReference type="GO" id="GO:0000166">
    <property type="term" value="F:nucleotide binding"/>
    <property type="evidence" value="ECO:0007669"/>
    <property type="project" value="InterPro"/>
</dbReference>
<keyword evidence="4 7" id="KW-0239">DNA-directed DNA polymerase</keyword>
<comment type="catalytic activity">
    <reaction evidence="6 7">
        <text>DNA(n) + a 2'-deoxyribonucleoside 5'-triphosphate = DNA(n+1) + diphosphate</text>
        <dbReference type="Rhea" id="RHEA:22508"/>
        <dbReference type="Rhea" id="RHEA-COMP:17339"/>
        <dbReference type="Rhea" id="RHEA-COMP:17340"/>
        <dbReference type="ChEBI" id="CHEBI:33019"/>
        <dbReference type="ChEBI" id="CHEBI:61560"/>
        <dbReference type="ChEBI" id="CHEBI:173112"/>
        <dbReference type="EC" id="2.7.7.7"/>
    </reaction>
</comment>
<dbReference type="InterPro" id="IPR012337">
    <property type="entry name" value="RNaseH-like_sf"/>
</dbReference>
<evidence type="ECO:0000256" key="6">
    <source>
        <dbReference type="ARBA" id="ARBA00049244"/>
    </source>
</evidence>
<evidence type="ECO:0000256" key="5">
    <source>
        <dbReference type="ARBA" id="ARBA00023125"/>
    </source>
</evidence>
<dbReference type="Gene3D" id="1.10.287.690">
    <property type="entry name" value="Helix hairpin bin"/>
    <property type="match status" value="1"/>
</dbReference>
<feature type="compositionally biased region" description="Polar residues" evidence="8">
    <location>
        <begin position="1203"/>
        <end position="1222"/>
    </location>
</feature>
<dbReference type="InterPro" id="IPR043502">
    <property type="entry name" value="DNA/RNA_pol_sf"/>
</dbReference>
<evidence type="ECO:0000256" key="7">
    <source>
        <dbReference type="RuleBase" id="RU000442"/>
    </source>
</evidence>
<dbReference type="Gene3D" id="3.30.342.10">
    <property type="entry name" value="DNA Polymerase, chain B, domain 1"/>
    <property type="match status" value="1"/>
</dbReference>
<feature type="region of interest" description="Disordered" evidence="8">
    <location>
        <begin position="1202"/>
        <end position="1247"/>
    </location>
</feature>
<proteinExistence type="inferred from homology"/>
<keyword evidence="12" id="KW-1185">Reference proteome</keyword>
<dbReference type="AlphaFoldDB" id="A0AAV1I346"/>
<dbReference type="InterPro" id="IPR050240">
    <property type="entry name" value="DNA_pol_type-B"/>
</dbReference>
<dbReference type="GO" id="GO:0006287">
    <property type="term" value="P:base-excision repair, gap-filling"/>
    <property type="evidence" value="ECO:0007669"/>
    <property type="project" value="TreeGrafter"/>
</dbReference>
<evidence type="ECO:0000256" key="3">
    <source>
        <dbReference type="ARBA" id="ARBA00022695"/>
    </source>
</evidence>
<dbReference type="GO" id="GO:0045004">
    <property type="term" value="P:DNA replication proofreading"/>
    <property type="evidence" value="ECO:0007669"/>
    <property type="project" value="TreeGrafter"/>
</dbReference>
<evidence type="ECO:0000313" key="12">
    <source>
        <dbReference type="Proteomes" id="UP001314263"/>
    </source>
</evidence>
<dbReference type="GO" id="GO:0006297">
    <property type="term" value="P:nucleotide-excision repair, DNA gap filling"/>
    <property type="evidence" value="ECO:0007669"/>
    <property type="project" value="TreeGrafter"/>
</dbReference>
<dbReference type="InterPro" id="IPR017964">
    <property type="entry name" value="DNA-dir_DNA_pol_B_CS"/>
</dbReference>
<comment type="similarity">
    <text evidence="1 7">Belongs to the DNA polymerase type-B family.</text>
</comment>
<dbReference type="PRINTS" id="PR00106">
    <property type="entry name" value="DNAPOLB"/>
</dbReference>
<feature type="domain" description="DNA-directed DNA polymerase family B exonuclease" evidence="10">
    <location>
        <begin position="351"/>
        <end position="506"/>
    </location>
</feature>
<keyword evidence="7" id="KW-0235">DNA replication</keyword>
<evidence type="ECO:0000256" key="4">
    <source>
        <dbReference type="ARBA" id="ARBA00022932"/>
    </source>
</evidence>
<dbReference type="SMART" id="SM00486">
    <property type="entry name" value="POLBc"/>
    <property type="match status" value="1"/>
</dbReference>
<keyword evidence="3 7" id="KW-0548">Nucleotidyltransferase</keyword>
<dbReference type="GO" id="GO:0008296">
    <property type="term" value="F:3'-5'-DNA exonuclease activity"/>
    <property type="evidence" value="ECO:0007669"/>
    <property type="project" value="TreeGrafter"/>
</dbReference>
<organism evidence="11 12">
    <name type="scientific">Coccomyxa viridis</name>
    <dbReference type="NCBI Taxonomy" id="1274662"/>
    <lineage>
        <taxon>Eukaryota</taxon>
        <taxon>Viridiplantae</taxon>
        <taxon>Chlorophyta</taxon>
        <taxon>core chlorophytes</taxon>
        <taxon>Trebouxiophyceae</taxon>
        <taxon>Trebouxiophyceae incertae sedis</taxon>
        <taxon>Coccomyxaceae</taxon>
        <taxon>Coccomyxa</taxon>
    </lineage>
</organism>
<protein>
    <recommendedName>
        <fullName evidence="7">DNA polymerase</fullName>
        <ecNumber evidence="7">2.7.7.7</ecNumber>
    </recommendedName>
</protein>
<keyword evidence="5 7" id="KW-0238">DNA-binding</keyword>
<evidence type="ECO:0000259" key="10">
    <source>
        <dbReference type="Pfam" id="PF03104"/>
    </source>
</evidence>
<dbReference type="EMBL" id="CAUYUE010000004">
    <property type="protein sequence ID" value="CAK0767907.1"/>
    <property type="molecule type" value="Genomic_DNA"/>
</dbReference>
<feature type="domain" description="DNA-directed DNA polymerase family B exonuclease" evidence="10">
    <location>
        <begin position="158"/>
        <end position="239"/>
    </location>
</feature>
<dbReference type="InterPro" id="IPR036397">
    <property type="entry name" value="RNaseH_sf"/>
</dbReference>
<dbReference type="InterPro" id="IPR006172">
    <property type="entry name" value="DNA-dir_DNA_pol_B"/>
</dbReference>
<dbReference type="Pfam" id="PF00136">
    <property type="entry name" value="DNA_pol_B"/>
    <property type="match status" value="1"/>
</dbReference>
<evidence type="ECO:0000256" key="8">
    <source>
        <dbReference type="SAM" id="MobiDB-lite"/>
    </source>
</evidence>
<dbReference type="GO" id="GO:0003887">
    <property type="term" value="F:DNA-directed DNA polymerase activity"/>
    <property type="evidence" value="ECO:0007669"/>
    <property type="project" value="UniProtKB-KW"/>
</dbReference>
<dbReference type="InterPro" id="IPR023211">
    <property type="entry name" value="DNA_pol_palm_dom_sf"/>
</dbReference>
<reference evidence="11 12" key="1">
    <citation type="submission" date="2023-10" db="EMBL/GenBank/DDBJ databases">
        <authorList>
            <person name="Maclean D."/>
            <person name="Macfadyen A."/>
        </authorList>
    </citation>
    <scope>NUCLEOTIDE SEQUENCE [LARGE SCALE GENOMIC DNA]</scope>
</reference>
<dbReference type="Proteomes" id="UP001314263">
    <property type="component" value="Unassembled WGS sequence"/>
</dbReference>
<dbReference type="PANTHER" id="PTHR10322:SF23">
    <property type="entry name" value="DNA POLYMERASE DELTA CATALYTIC SUBUNIT"/>
    <property type="match status" value="1"/>
</dbReference>
<dbReference type="GO" id="GO:0003677">
    <property type="term" value="F:DNA binding"/>
    <property type="evidence" value="ECO:0007669"/>
    <property type="project" value="UniProtKB-KW"/>
</dbReference>
<feature type="domain" description="DNA-directed DNA polymerase family B multifunctional" evidence="9">
    <location>
        <begin position="645"/>
        <end position="1138"/>
    </location>
</feature>
<gene>
    <name evidence="11" type="ORF">CVIRNUC_003509</name>
</gene>
<name>A0AAV1I346_9CHLO</name>
<dbReference type="Gene3D" id="3.30.420.10">
    <property type="entry name" value="Ribonuclease H-like superfamily/Ribonuclease H"/>
    <property type="match status" value="2"/>
</dbReference>
<dbReference type="InterPro" id="IPR006133">
    <property type="entry name" value="DNA-dir_DNA_pol_B_exonuc"/>
</dbReference>
<evidence type="ECO:0000256" key="2">
    <source>
        <dbReference type="ARBA" id="ARBA00022679"/>
    </source>
</evidence>
<evidence type="ECO:0000256" key="1">
    <source>
        <dbReference type="ARBA" id="ARBA00005755"/>
    </source>
</evidence>
<comment type="caution">
    <text evidence="11">The sequence shown here is derived from an EMBL/GenBank/DDBJ whole genome shotgun (WGS) entry which is preliminary data.</text>
</comment>
<dbReference type="Pfam" id="PF03104">
    <property type="entry name" value="DNA_pol_B_exo1"/>
    <property type="match status" value="2"/>
</dbReference>
<dbReference type="InterPro" id="IPR006134">
    <property type="entry name" value="DNA-dir_DNA_pol_B_multi_dom"/>
</dbReference>
<dbReference type="PANTHER" id="PTHR10322">
    <property type="entry name" value="DNA POLYMERASE CATALYTIC SUBUNIT"/>
    <property type="match status" value="1"/>
</dbReference>
<keyword evidence="2 7" id="KW-0808">Transferase</keyword>
<dbReference type="InterPro" id="IPR042087">
    <property type="entry name" value="DNA_pol_B_thumb"/>
</dbReference>
<evidence type="ECO:0000313" key="11">
    <source>
        <dbReference type="EMBL" id="CAK0767907.1"/>
    </source>
</evidence>